<dbReference type="Proteomes" id="UP000823561">
    <property type="component" value="Chromosome 17"/>
</dbReference>
<keyword evidence="6" id="KW-1185">Reference proteome</keyword>
<feature type="domain" description="TFIIS N-terminal" evidence="3">
    <location>
        <begin position="5"/>
        <end position="81"/>
    </location>
</feature>
<evidence type="ECO:0000259" key="3">
    <source>
        <dbReference type="PROSITE" id="PS51319"/>
    </source>
</evidence>
<dbReference type="PROSITE" id="PS51321">
    <property type="entry name" value="TFIIS_CENTRAL"/>
    <property type="match status" value="1"/>
</dbReference>
<dbReference type="PROSITE" id="PS51319">
    <property type="entry name" value="TFIIS_N"/>
    <property type="match status" value="1"/>
</dbReference>
<evidence type="ECO:0000256" key="2">
    <source>
        <dbReference type="SAM" id="MobiDB-lite"/>
    </source>
</evidence>
<dbReference type="PANTHER" id="PTHR11477:SF7">
    <property type="entry name" value="TRANSCRIPTION ELONGATION FACTOR A N-TERMINAL AND CENTRAL DOMAIN-CONTAINING PROTEIN"/>
    <property type="match status" value="1"/>
</dbReference>
<dbReference type="InterPro" id="IPR035100">
    <property type="entry name" value="TF_IIS-typ"/>
</dbReference>
<organism evidence="5 6">
    <name type="scientific">Alosa alosa</name>
    <name type="common">allis shad</name>
    <dbReference type="NCBI Taxonomy" id="278164"/>
    <lineage>
        <taxon>Eukaryota</taxon>
        <taxon>Metazoa</taxon>
        <taxon>Chordata</taxon>
        <taxon>Craniata</taxon>
        <taxon>Vertebrata</taxon>
        <taxon>Euteleostomi</taxon>
        <taxon>Actinopterygii</taxon>
        <taxon>Neopterygii</taxon>
        <taxon>Teleostei</taxon>
        <taxon>Clupei</taxon>
        <taxon>Clupeiformes</taxon>
        <taxon>Clupeoidei</taxon>
        <taxon>Clupeidae</taxon>
        <taxon>Alosa</taxon>
    </lineage>
</organism>
<dbReference type="SUPFAM" id="SSF47676">
    <property type="entry name" value="Conserved domain common to transcription factors TFIIS, elongin A, CRSP70"/>
    <property type="match status" value="1"/>
</dbReference>
<sequence>MDAKEIIHHAKEIEKLHKNGNYNDISPLLSLLLDAHVSLEHLQNTDIAQILYRVVKSCPDINVRKTSKVLLSKWKKLHSHPQMHICRQIHAGESAKSKADDTELLNGPTFTAASSDSPRSELATGDAPSAKETGSQTHPENSSGIASSATPGEQMTRESSFQESAIKLGHVEAPSVNITSELCTVRNKCAQLLQQALSPEKDPEDAHTLDTLAALACNIESHIHAVHGTNMPKYKTCVRSKVANLRNPKCSHLRQGLLSGRLIPEDFARMSAEDMAGEDLRRERESDVAAGINECQLPRGVEGTRTCKLRCKRCQGMDCQVTQILRGTLFLPAWVRQGNPAKKP</sequence>
<dbReference type="Gene3D" id="1.10.472.30">
    <property type="entry name" value="Transcription elongation factor S-II, central domain"/>
    <property type="match status" value="1"/>
</dbReference>
<dbReference type="Pfam" id="PF08711">
    <property type="entry name" value="Med26"/>
    <property type="match status" value="1"/>
</dbReference>
<dbReference type="GO" id="GO:0006351">
    <property type="term" value="P:DNA-templated transcription"/>
    <property type="evidence" value="ECO:0007669"/>
    <property type="project" value="InterPro"/>
</dbReference>
<dbReference type="InterPro" id="IPR035441">
    <property type="entry name" value="TFIIS/LEDGF_dom_sf"/>
</dbReference>
<dbReference type="GO" id="GO:0005634">
    <property type="term" value="C:nucleus"/>
    <property type="evidence" value="ECO:0007669"/>
    <property type="project" value="UniProtKB-SubCell"/>
</dbReference>
<evidence type="ECO:0000313" key="6">
    <source>
        <dbReference type="Proteomes" id="UP000823561"/>
    </source>
</evidence>
<dbReference type="InterPro" id="IPR036575">
    <property type="entry name" value="TFIIS_cen_dom_sf"/>
</dbReference>
<feature type="region of interest" description="Disordered" evidence="2">
    <location>
        <begin position="96"/>
        <end position="162"/>
    </location>
</feature>
<dbReference type="AlphaFoldDB" id="A0AAV6G1S2"/>
<accession>A0AAV6G1S2</accession>
<evidence type="ECO:0000259" key="4">
    <source>
        <dbReference type="PROSITE" id="PS51321"/>
    </source>
</evidence>
<comment type="caution">
    <text evidence="5">The sequence shown here is derived from an EMBL/GenBank/DDBJ whole genome shotgun (WGS) entry which is preliminary data.</text>
</comment>
<dbReference type="InterPro" id="IPR003618">
    <property type="entry name" value="TFIIS_cen_dom"/>
</dbReference>
<feature type="domain" description="TFIIS central" evidence="4">
    <location>
        <begin position="185"/>
        <end position="303"/>
    </location>
</feature>
<keyword evidence="1" id="KW-0539">Nucleus</keyword>
<dbReference type="Gene3D" id="1.20.930.10">
    <property type="entry name" value="Conserved domain common to transcription factors TFIIS, elongin A, CRSP70"/>
    <property type="match status" value="1"/>
</dbReference>
<dbReference type="InterPro" id="IPR017923">
    <property type="entry name" value="TFIIS_N"/>
</dbReference>
<reference evidence="5 6" key="1">
    <citation type="submission" date="2020-10" db="EMBL/GenBank/DDBJ databases">
        <title>Chromosome-scale genome assembly of the Allis shad, Alosa alosa.</title>
        <authorList>
            <person name="Margot Z."/>
            <person name="Christophe K."/>
            <person name="Cabau C."/>
            <person name="Louis A."/>
            <person name="Berthelot C."/>
            <person name="Parey E."/>
            <person name="Roest Crollius H."/>
            <person name="Montfort J."/>
            <person name="Robinson-Rechavi M."/>
            <person name="Bucao C."/>
            <person name="Bouchez O."/>
            <person name="Gislard M."/>
            <person name="Lluch J."/>
            <person name="Milhes M."/>
            <person name="Lampietro C."/>
            <person name="Lopez Roques C."/>
            <person name="Donnadieu C."/>
            <person name="Braasch I."/>
            <person name="Desvignes T."/>
            <person name="Postlethwait J."/>
            <person name="Bobe J."/>
            <person name="Guiguen Y."/>
        </authorList>
    </citation>
    <scope>NUCLEOTIDE SEQUENCE [LARGE SCALE GENOMIC DNA]</scope>
    <source>
        <strain evidence="5">M-15738</strain>
        <tissue evidence="5">Blood</tissue>
    </source>
</reference>
<dbReference type="PANTHER" id="PTHR11477">
    <property type="entry name" value="TRANSCRIPTION FACTOR S-II ZINC FINGER DOMAIN-CONTAINING PROTEIN"/>
    <property type="match status" value="1"/>
</dbReference>
<comment type="subcellular location">
    <subcellularLocation>
        <location evidence="1">Nucleus</location>
    </subcellularLocation>
</comment>
<feature type="compositionally biased region" description="Polar residues" evidence="2">
    <location>
        <begin position="108"/>
        <end position="117"/>
    </location>
</feature>
<evidence type="ECO:0000256" key="1">
    <source>
        <dbReference type="PROSITE-ProRule" id="PRU00649"/>
    </source>
</evidence>
<dbReference type="SUPFAM" id="SSF46942">
    <property type="entry name" value="Elongation factor TFIIS domain 2"/>
    <property type="match status" value="1"/>
</dbReference>
<proteinExistence type="predicted"/>
<dbReference type="EMBL" id="JADWDJ010000017">
    <property type="protein sequence ID" value="KAG5267307.1"/>
    <property type="molecule type" value="Genomic_DNA"/>
</dbReference>
<name>A0AAV6G1S2_9TELE</name>
<dbReference type="SMART" id="SM00510">
    <property type="entry name" value="TFS2M"/>
    <property type="match status" value="1"/>
</dbReference>
<gene>
    <name evidence="5" type="ORF">AALO_G00220300</name>
</gene>
<evidence type="ECO:0008006" key="7">
    <source>
        <dbReference type="Google" id="ProtNLM"/>
    </source>
</evidence>
<dbReference type="Pfam" id="PF07500">
    <property type="entry name" value="TFIIS_M"/>
    <property type="match status" value="1"/>
</dbReference>
<protein>
    <recommendedName>
        <fullName evidence="7">Transcription elongation factor A N-terminal and central domain-containing protein</fullName>
    </recommendedName>
</protein>
<feature type="compositionally biased region" description="Polar residues" evidence="2">
    <location>
        <begin position="132"/>
        <end position="162"/>
    </location>
</feature>
<evidence type="ECO:0000313" key="5">
    <source>
        <dbReference type="EMBL" id="KAG5267307.1"/>
    </source>
</evidence>
<dbReference type="PIRSF" id="PIRSF006704">
    <property type="entry name" value="TF_IIS"/>
    <property type="match status" value="1"/>
</dbReference>